<evidence type="ECO:0000313" key="3">
    <source>
        <dbReference type="Proteomes" id="UP001066276"/>
    </source>
</evidence>
<evidence type="ECO:0000256" key="1">
    <source>
        <dbReference type="SAM" id="MobiDB-lite"/>
    </source>
</evidence>
<reference evidence="2" key="1">
    <citation type="journal article" date="2022" name="bioRxiv">
        <title>Sequencing and chromosome-scale assembly of the giantPleurodeles waltlgenome.</title>
        <authorList>
            <person name="Brown T."/>
            <person name="Elewa A."/>
            <person name="Iarovenko S."/>
            <person name="Subramanian E."/>
            <person name="Araus A.J."/>
            <person name="Petzold A."/>
            <person name="Susuki M."/>
            <person name="Suzuki K.-i.T."/>
            <person name="Hayashi T."/>
            <person name="Toyoda A."/>
            <person name="Oliveira C."/>
            <person name="Osipova E."/>
            <person name="Leigh N.D."/>
            <person name="Simon A."/>
            <person name="Yun M.H."/>
        </authorList>
    </citation>
    <scope>NUCLEOTIDE SEQUENCE</scope>
    <source>
        <strain evidence="2">20211129_DDA</strain>
        <tissue evidence="2">Liver</tissue>
    </source>
</reference>
<dbReference type="AlphaFoldDB" id="A0AAV7NWY6"/>
<evidence type="ECO:0000313" key="2">
    <source>
        <dbReference type="EMBL" id="KAJ1119951.1"/>
    </source>
</evidence>
<protein>
    <submittedName>
        <fullName evidence="2">Uncharacterized protein</fullName>
    </submittedName>
</protein>
<keyword evidence="3" id="KW-1185">Reference proteome</keyword>
<dbReference type="Proteomes" id="UP001066276">
    <property type="component" value="Chromosome 8"/>
</dbReference>
<sequence>MDFPRLSPPHVYAGRWSAPGSPREFGGKSPPGAPKVRRKRECKNMLNMILDEITRLRASHAAEVVALHARLANTEQAMTQLPERPKEVEARVSQL</sequence>
<feature type="region of interest" description="Disordered" evidence="1">
    <location>
        <begin position="1"/>
        <end position="39"/>
    </location>
</feature>
<organism evidence="2 3">
    <name type="scientific">Pleurodeles waltl</name>
    <name type="common">Iberian ribbed newt</name>
    <dbReference type="NCBI Taxonomy" id="8319"/>
    <lineage>
        <taxon>Eukaryota</taxon>
        <taxon>Metazoa</taxon>
        <taxon>Chordata</taxon>
        <taxon>Craniata</taxon>
        <taxon>Vertebrata</taxon>
        <taxon>Euteleostomi</taxon>
        <taxon>Amphibia</taxon>
        <taxon>Batrachia</taxon>
        <taxon>Caudata</taxon>
        <taxon>Salamandroidea</taxon>
        <taxon>Salamandridae</taxon>
        <taxon>Pleurodelinae</taxon>
        <taxon>Pleurodeles</taxon>
    </lineage>
</organism>
<accession>A0AAV7NWY6</accession>
<name>A0AAV7NWY6_PLEWA</name>
<proteinExistence type="predicted"/>
<gene>
    <name evidence="2" type="ORF">NDU88_008134</name>
</gene>
<dbReference type="EMBL" id="JANPWB010000012">
    <property type="protein sequence ID" value="KAJ1119951.1"/>
    <property type="molecule type" value="Genomic_DNA"/>
</dbReference>
<comment type="caution">
    <text evidence="2">The sequence shown here is derived from an EMBL/GenBank/DDBJ whole genome shotgun (WGS) entry which is preliminary data.</text>
</comment>